<gene>
    <name evidence="2" type="ORF">JR316_006529</name>
</gene>
<keyword evidence="1" id="KW-0812">Transmembrane</keyword>
<accession>A0A8H7XYG7</accession>
<evidence type="ECO:0000256" key="1">
    <source>
        <dbReference type="SAM" id="Phobius"/>
    </source>
</evidence>
<feature type="transmembrane region" description="Helical" evidence="1">
    <location>
        <begin position="21"/>
        <end position="43"/>
    </location>
</feature>
<feature type="transmembrane region" description="Helical" evidence="1">
    <location>
        <begin position="285"/>
        <end position="303"/>
    </location>
</feature>
<name>A0A8H7XYG7_PSICU</name>
<evidence type="ECO:0000313" key="2">
    <source>
        <dbReference type="EMBL" id="KAG5167938.1"/>
    </source>
</evidence>
<dbReference type="OrthoDB" id="3038148at2759"/>
<organism evidence="2">
    <name type="scientific">Psilocybe cubensis</name>
    <name type="common">Psychedelic mushroom</name>
    <name type="synonym">Stropharia cubensis</name>
    <dbReference type="NCBI Taxonomy" id="181762"/>
    <lineage>
        <taxon>Eukaryota</taxon>
        <taxon>Fungi</taxon>
        <taxon>Dikarya</taxon>
        <taxon>Basidiomycota</taxon>
        <taxon>Agaricomycotina</taxon>
        <taxon>Agaricomycetes</taxon>
        <taxon>Agaricomycetidae</taxon>
        <taxon>Agaricales</taxon>
        <taxon>Agaricineae</taxon>
        <taxon>Strophariaceae</taxon>
        <taxon>Psilocybe</taxon>
    </lineage>
</organism>
<proteinExistence type="predicted"/>
<feature type="transmembrane region" description="Helical" evidence="1">
    <location>
        <begin position="323"/>
        <end position="346"/>
    </location>
</feature>
<dbReference type="AlphaFoldDB" id="A0A8H7XYG7"/>
<keyword evidence="1" id="KW-1133">Transmembrane helix</keyword>
<feature type="transmembrane region" description="Helical" evidence="1">
    <location>
        <begin position="103"/>
        <end position="124"/>
    </location>
</feature>
<comment type="caution">
    <text evidence="2">The sequence shown here is derived from an EMBL/GenBank/DDBJ whole genome shotgun (WGS) entry which is preliminary data.</text>
</comment>
<sequence>MSTGDLPIAIPLGFQISLTSAQLNSAIVFTFLSGLSISLTVLGSEESDEVIPTTFKNITGPQAFVSFGTTSLCTVLIGYKIYSSGRSVSYHGKKTSGSPFNHIIRVIVESAAIYSLILLVYAVQATLPISIDSLLHSPLLVEGYYMQPITVAIAGMAPTVIAARIAMTYSTKSTEVDSNSSLDSHSLLNLGLAAALISESAIQSSEAAPTLFKRLTGIQAFASFGTTALCTALIGYRICSSASPIHTSTNSVDQAQDQSLDQSLLSVCDQDSKAEAKIIYRIAKILVESAALYSLMTLIYAVQAVVPISSEKLIQSPLIVEGYYIQTTIVYVAGLSPTIIAARIALEKNRRIDGVKGNMANVTSGITFRRQDASTVNGIETI</sequence>
<feature type="transmembrane region" description="Helical" evidence="1">
    <location>
        <begin position="144"/>
        <end position="163"/>
    </location>
</feature>
<reference evidence="2" key="1">
    <citation type="submission" date="2021-02" db="EMBL/GenBank/DDBJ databases">
        <title>Psilocybe cubensis genome.</title>
        <authorList>
            <person name="Mckernan K.J."/>
            <person name="Crawford S."/>
            <person name="Trippe A."/>
            <person name="Kane L.T."/>
            <person name="Mclaughlin S."/>
        </authorList>
    </citation>
    <scope>NUCLEOTIDE SEQUENCE [LARGE SCALE GENOMIC DNA]</scope>
    <source>
        <strain evidence="2">MGC-MH-2018</strain>
    </source>
</reference>
<dbReference type="EMBL" id="JAFIQS010000006">
    <property type="protein sequence ID" value="KAG5167938.1"/>
    <property type="molecule type" value="Genomic_DNA"/>
</dbReference>
<feature type="transmembrane region" description="Helical" evidence="1">
    <location>
        <begin position="63"/>
        <end position="82"/>
    </location>
</feature>
<protein>
    <submittedName>
        <fullName evidence="2">Uncharacterized protein</fullName>
    </submittedName>
</protein>
<keyword evidence="1" id="KW-0472">Membrane</keyword>